<evidence type="ECO:0000256" key="1">
    <source>
        <dbReference type="SAM" id="SignalP"/>
    </source>
</evidence>
<evidence type="ECO:0000313" key="2">
    <source>
        <dbReference type="EMBL" id="NOV43298.1"/>
    </source>
</evidence>
<dbReference type="EMBL" id="GHWJ01010561">
    <property type="protein sequence ID" value="NOV43298.1"/>
    <property type="molecule type" value="Transcribed_RNA"/>
</dbReference>
<feature type="signal peptide" evidence="1">
    <location>
        <begin position="1"/>
        <end position="15"/>
    </location>
</feature>
<dbReference type="AlphaFoldDB" id="A0A6M2DDN4"/>
<feature type="chain" id="PRO_5026951572" evidence="1">
    <location>
        <begin position="16"/>
        <end position="79"/>
    </location>
</feature>
<name>A0A6M2DDN4_RHIMP</name>
<sequence>MFCFFFFFFSGHTCGFIVGSWRGTFHPNKDVQGTLLFFLRHSARIRLEFRGMSESGAGLNQRRSVAPRRVTARCPCRFV</sequence>
<reference evidence="2" key="1">
    <citation type="submission" date="2019-09" db="EMBL/GenBank/DDBJ databases">
        <title>Organ-specific transcriptomic study of the physiology of the cattle tick, Rhipicephalus microplus.</title>
        <authorList>
            <person name="Tirloni L."/>
            <person name="Braz G."/>
            <person name="Gandara A.C.P."/>
            <person name="Sabadin G.A."/>
            <person name="da Silva R.M."/>
            <person name="Guizzo M.G."/>
            <person name="Machado J.A."/>
            <person name="Costa E.P."/>
            <person name="Gomes H.F."/>
            <person name="Moraes J."/>
            <person name="Mota M.B.S."/>
            <person name="Mesquita R.D."/>
            <person name="Alvarenga P.H."/>
            <person name="Alves F."/>
            <person name="Seixas A."/>
            <person name="da Fonseca R.N."/>
            <person name="Fogaca A."/>
            <person name="Logullo C."/>
            <person name="Tanaka A."/>
            <person name="Daffre S."/>
            <person name="Termignoni C."/>
            <person name="Vaz I.S.Jr."/>
            <person name="Oliveira P.L."/>
            <person name="Ribeiro J.M."/>
        </authorList>
    </citation>
    <scope>NUCLEOTIDE SEQUENCE</scope>
    <source>
        <strain evidence="2">Porto Alegre</strain>
    </source>
</reference>
<keyword evidence="1" id="KW-0732">Signal</keyword>
<proteinExistence type="predicted"/>
<organism evidence="2">
    <name type="scientific">Rhipicephalus microplus</name>
    <name type="common">Cattle tick</name>
    <name type="synonym">Boophilus microplus</name>
    <dbReference type="NCBI Taxonomy" id="6941"/>
    <lineage>
        <taxon>Eukaryota</taxon>
        <taxon>Metazoa</taxon>
        <taxon>Ecdysozoa</taxon>
        <taxon>Arthropoda</taxon>
        <taxon>Chelicerata</taxon>
        <taxon>Arachnida</taxon>
        <taxon>Acari</taxon>
        <taxon>Parasitiformes</taxon>
        <taxon>Ixodida</taxon>
        <taxon>Ixodoidea</taxon>
        <taxon>Ixodidae</taxon>
        <taxon>Rhipicephalinae</taxon>
        <taxon>Rhipicephalus</taxon>
        <taxon>Boophilus</taxon>
    </lineage>
</organism>
<accession>A0A6M2DDN4</accession>
<protein>
    <submittedName>
        <fullName evidence="2">Putative secreted protein synganglion overexpressed</fullName>
    </submittedName>
</protein>